<protein>
    <submittedName>
        <fullName evidence="1">Uncharacterized protein</fullName>
    </submittedName>
</protein>
<dbReference type="AlphaFoldDB" id="A0A7J6VHD3"/>
<proteinExistence type="predicted"/>
<name>A0A7J6VHD3_THATH</name>
<comment type="caution">
    <text evidence="1">The sequence shown here is derived from an EMBL/GenBank/DDBJ whole genome shotgun (WGS) entry which is preliminary data.</text>
</comment>
<gene>
    <name evidence="1" type="ORF">FRX31_025911</name>
</gene>
<evidence type="ECO:0000313" key="1">
    <source>
        <dbReference type="EMBL" id="KAF5184504.1"/>
    </source>
</evidence>
<evidence type="ECO:0000313" key="2">
    <source>
        <dbReference type="Proteomes" id="UP000554482"/>
    </source>
</evidence>
<dbReference type="EMBL" id="JABWDY010032007">
    <property type="protein sequence ID" value="KAF5184504.1"/>
    <property type="molecule type" value="Genomic_DNA"/>
</dbReference>
<sequence>MKDLSDSISNFLSLPNQAMQIPVEVLRANGILWNNTVIATLLNGGHLNPNLVMRNFKIKWRIVDCSDIVHAGHNHFVCRFVN</sequence>
<organism evidence="1 2">
    <name type="scientific">Thalictrum thalictroides</name>
    <name type="common">Rue-anemone</name>
    <name type="synonym">Anemone thalictroides</name>
    <dbReference type="NCBI Taxonomy" id="46969"/>
    <lineage>
        <taxon>Eukaryota</taxon>
        <taxon>Viridiplantae</taxon>
        <taxon>Streptophyta</taxon>
        <taxon>Embryophyta</taxon>
        <taxon>Tracheophyta</taxon>
        <taxon>Spermatophyta</taxon>
        <taxon>Magnoliopsida</taxon>
        <taxon>Ranunculales</taxon>
        <taxon>Ranunculaceae</taxon>
        <taxon>Thalictroideae</taxon>
        <taxon>Thalictrum</taxon>
    </lineage>
</organism>
<accession>A0A7J6VHD3</accession>
<keyword evidence="2" id="KW-1185">Reference proteome</keyword>
<dbReference type="Proteomes" id="UP000554482">
    <property type="component" value="Unassembled WGS sequence"/>
</dbReference>
<reference evidence="1 2" key="1">
    <citation type="submission" date="2020-06" db="EMBL/GenBank/DDBJ databases">
        <title>Transcriptomic and genomic resources for Thalictrum thalictroides and T. hernandezii: Facilitating candidate gene discovery in an emerging model plant lineage.</title>
        <authorList>
            <person name="Arias T."/>
            <person name="Riano-Pachon D.M."/>
            <person name="Di Stilio V.S."/>
        </authorList>
    </citation>
    <scope>NUCLEOTIDE SEQUENCE [LARGE SCALE GENOMIC DNA]</scope>
    <source>
        <strain evidence="2">cv. WT478/WT964</strain>
        <tissue evidence="1">Leaves</tissue>
    </source>
</reference>